<keyword evidence="4 7" id="KW-0812">Transmembrane</keyword>
<keyword evidence="10" id="KW-1185">Reference proteome</keyword>
<dbReference type="CDD" id="cd06261">
    <property type="entry name" value="TM_PBP2"/>
    <property type="match status" value="1"/>
</dbReference>
<feature type="transmembrane region" description="Helical" evidence="7">
    <location>
        <begin position="94"/>
        <end position="115"/>
    </location>
</feature>
<comment type="subcellular location">
    <subcellularLocation>
        <location evidence="1 7">Cell membrane</location>
        <topology evidence="1 7">Multi-pass membrane protein</topology>
    </subcellularLocation>
</comment>
<dbReference type="Pfam" id="PF00528">
    <property type="entry name" value="BPD_transp_1"/>
    <property type="match status" value="1"/>
</dbReference>
<evidence type="ECO:0000313" key="9">
    <source>
        <dbReference type="EMBL" id="UOQ48245.1"/>
    </source>
</evidence>
<feature type="transmembrane region" description="Helical" evidence="7">
    <location>
        <begin position="127"/>
        <end position="147"/>
    </location>
</feature>
<comment type="similarity">
    <text evidence="7">Belongs to the binding-protein-dependent transport system permease family.</text>
</comment>
<evidence type="ECO:0000256" key="3">
    <source>
        <dbReference type="ARBA" id="ARBA00022475"/>
    </source>
</evidence>
<proteinExistence type="inferred from homology"/>
<feature type="transmembrane region" description="Helical" evidence="7">
    <location>
        <begin position="153"/>
        <end position="172"/>
    </location>
</feature>
<accession>A0ABY4EW93</accession>
<evidence type="ECO:0000256" key="7">
    <source>
        <dbReference type="RuleBase" id="RU363032"/>
    </source>
</evidence>
<dbReference type="Gene3D" id="1.10.3720.10">
    <property type="entry name" value="MetI-like"/>
    <property type="match status" value="1"/>
</dbReference>
<dbReference type="Proteomes" id="UP000831782">
    <property type="component" value="Chromosome"/>
</dbReference>
<evidence type="ECO:0000256" key="4">
    <source>
        <dbReference type="ARBA" id="ARBA00022692"/>
    </source>
</evidence>
<evidence type="ECO:0000256" key="1">
    <source>
        <dbReference type="ARBA" id="ARBA00004651"/>
    </source>
</evidence>
<evidence type="ECO:0000256" key="2">
    <source>
        <dbReference type="ARBA" id="ARBA00022448"/>
    </source>
</evidence>
<name>A0ABY4EW93_9BACI</name>
<dbReference type="EMBL" id="CP095072">
    <property type="protein sequence ID" value="UOQ48245.1"/>
    <property type="molecule type" value="Genomic_DNA"/>
</dbReference>
<dbReference type="PANTHER" id="PTHR30151:SF39">
    <property type="entry name" value="ABC TRANSPORTER PERMEASE PROTEIN"/>
    <property type="match status" value="1"/>
</dbReference>
<dbReference type="PROSITE" id="PS50928">
    <property type="entry name" value="ABC_TM1"/>
    <property type="match status" value="1"/>
</dbReference>
<protein>
    <submittedName>
        <fullName evidence="9">ABC transporter permease</fullName>
    </submittedName>
</protein>
<feature type="domain" description="ABC transmembrane type-1" evidence="8">
    <location>
        <begin position="83"/>
        <end position="267"/>
    </location>
</feature>
<dbReference type="RefSeq" id="WP_244718487.1">
    <property type="nucleotide sequence ID" value="NZ_CP095072.1"/>
</dbReference>
<keyword evidence="6 7" id="KW-0472">Membrane</keyword>
<dbReference type="PANTHER" id="PTHR30151">
    <property type="entry name" value="ALKANE SULFONATE ABC TRANSPORTER-RELATED, MEMBRANE SUBUNIT"/>
    <property type="match status" value="1"/>
</dbReference>
<evidence type="ECO:0000313" key="10">
    <source>
        <dbReference type="Proteomes" id="UP000831782"/>
    </source>
</evidence>
<evidence type="ECO:0000256" key="6">
    <source>
        <dbReference type="ARBA" id="ARBA00023136"/>
    </source>
</evidence>
<feature type="transmembrane region" description="Helical" evidence="7">
    <location>
        <begin position="249"/>
        <end position="267"/>
    </location>
</feature>
<gene>
    <name evidence="9" type="ORF">MUN88_19755</name>
</gene>
<feature type="transmembrane region" description="Helical" evidence="7">
    <location>
        <begin position="216"/>
        <end position="237"/>
    </location>
</feature>
<keyword evidence="2 7" id="KW-0813">Transport</keyword>
<dbReference type="SUPFAM" id="SSF161098">
    <property type="entry name" value="MetI-like"/>
    <property type="match status" value="1"/>
</dbReference>
<sequence>MAKDQHQLATAGYVHPKGRSKSEAIKKSNDSLLRTILLGSIIPAILIVVWELLSRAGIVPSNQLPAPTAIVDKIISLAEDGSLWGHIWITTYRVFAGFIVGTIAAVILGSVVGFYKTAEQLLDPMIQAFRSIPSLAWVPLFILWLSIGETSKITMIAVGVFFPVYLNIVSGISGVDRKLIEVGKMYGLNTFQLVKRVILPASLPSFLVGLRSGLGLGWMFVVAAELMGASQGLGFLLVFGQNMSQPETILASIILFAIIGKLSDWALKQIEIRSLHWQDRLEK</sequence>
<keyword evidence="3" id="KW-1003">Cell membrane</keyword>
<dbReference type="InterPro" id="IPR000515">
    <property type="entry name" value="MetI-like"/>
</dbReference>
<feature type="transmembrane region" description="Helical" evidence="7">
    <location>
        <begin position="31"/>
        <end position="53"/>
    </location>
</feature>
<evidence type="ECO:0000259" key="8">
    <source>
        <dbReference type="PROSITE" id="PS50928"/>
    </source>
</evidence>
<evidence type="ECO:0000256" key="5">
    <source>
        <dbReference type="ARBA" id="ARBA00022989"/>
    </source>
</evidence>
<organism evidence="9 10">
    <name type="scientific">Gracilibacillus caseinilyticus</name>
    <dbReference type="NCBI Taxonomy" id="2932256"/>
    <lineage>
        <taxon>Bacteria</taxon>
        <taxon>Bacillati</taxon>
        <taxon>Bacillota</taxon>
        <taxon>Bacilli</taxon>
        <taxon>Bacillales</taxon>
        <taxon>Bacillaceae</taxon>
        <taxon>Gracilibacillus</taxon>
    </lineage>
</organism>
<keyword evidence="5 7" id="KW-1133">Transmembrane helix</keyword>
<reference evidence="9 10" key="1">
    <citation type="submission" date="2022-04" db="EMBL/GenBank/DDBJ databases">
        <title>Gracilibacillus sp. isolated from saltern.</title>
        <authorList>
            <person name="Won M."/>
            <person name="Lee C.-M."/>
            <person name="Woen H.-Y."/>
            <person name="Kwon S.-W."/>
        </authorList>
    </citation>
    <scope>NUCLEOTIDE SEQUENCE [LARGE SCALE GENOMIC DNA]</scope>
    <source>
        <strain evidence="9 10">SSWR10-1</strain>
    </source>
</reference>
<dbReference type="InterPro" id="IPR035906">
    <property type="entry name" value="MetI-like_sf"/>
</dbReference>